<gene>
    <name evidence="1" type="ORF">AB8O55_07650</name>
</gene>
<protein>
    <submittedName>
        <fullName evidence="1">Uncharacterized protein</fullName>
    </submittedName>
</protein>
<name>A0ABV4CER7_9PSEU</name>
<keyword evidence="2" id="KW-1185">Reference proteome</keyword>
<proteinExistence type="predicted"/>
<sequence length="224" mass="25186">MSATLTPLNYSVTRADQLDQSGTITSQIIDGLLNSDLVIADLTDHNANVFYELAIRHAVAKPFIQLIAEGQSLPFDIQGLRTVFVDHRDLDSVDNAKKSLAGMVDSIRNGNPVETPLTYTMNIQSLRQSDDFEARGIAEIIEEMQEVKRSFRQFAEAPSVRGSRRTPEARDLVFLLDFIEHLASVDRVKPDDLREIVGHRDVSKKLSEWASRQIAKNWPNVPPF</sequence>
<organism evidence="1 2">
    <name type="scientific">Saccharopolyspora cebuensis</name>
    <dbReference type="NCBI Taxonomy" id="418759"/>
    <lineage>
        <taxon>Bacteria</taxon>
        <taxon>Bacillati</taxon>
        <taxon>Actinomycetota</taxon>
        <taxon>Actinomycetes</taxon>
        <taxon>Pseudonocardiales</taxon>
        <taxon>Pseudonocardiaceae</taxon>
        <taxon>Saccharopolyspora</taxon>
    </lineage>
</organism>
<reference evidence="1 2" key="1">
    <citation type="submission" date="2024-08" db="EMBL/GenBank/DDBJ databases">
        <title>Genome mining of Saccharopolyspora cebuensis PGLac3 from Nigerian medicinal plant.</title>
        <authorList>
            <person name="Ezeobiora C.E."/>
            <person name="Igbokwe N.H."/>
            <person name="Amin D.H."/>
            <person name="Mendie U.E."/>
        </authorList>
    </citation>
    <scope>NUCLEOTIDE SEQUENCE [LARGE SCALE GENOMIC DNA]</scope>
    <source>
        <strain evidence="1 2">PGLac3</strain>
    </source>
</reference>
<dbReference type="Gene3D" id="3.40.50.450">
    <property type="match status" value="1"/>
</dbReference>
<evidence type="ECO:0000313" key="2">
    <source>
        <dbReference type="Proteomes" id="UP001564626"/>
    </source>
</evidence>
<dbReference type="RefSeq" id="WP_345364839.1">
    <property type="nucleotide sequence ID" value="NZ_BAABII010000012.1"/>
</dbReference>
<dbReference type="EMBL" id="JBGEHV010000009">
    <property type="protein sequence ID" value="MEY8039269.1"/>
    <property type="molecule type" value="Genomic_DNA"/>
</dbReference>
<dbReference type="Proteomes" id="UP001564626">
    <property type="component" value="Unassembled WGS sequence"/>
</dbReference>
<evidence type="ECO:0000313" key="1">
    <source>
        <dbReference type="EMBL" id="MEY8039269.1"/>
    </source>
</evidence>
<comment type="caution">
    <text evidence="1">The sequence shown here is derived from an EMBL/GenBank/DDBJ whole genome shotgun (WGS) entry which is preliminary data.</text>
</comment>
<accession>A0ABV4CER7</accession>